<protein>
    <submittedName>
        <fullName evidence="1">Cupin</fullName>
    </submittedName>
</protein>
<name>A0A014LYY5_9GAMM</name>
<dbReference type="AlphaFoldDB" id="A0A014LYY5"/>
<dbReference type="SUPFAM" id="SSF51182">
    <property type="entry name" value="RmlC-like cupins"/>
    <property type="match status" value="1"/>
</dbReference>
<comment type="caution">
    <text evidence="1">The sequence shown here is derived from an EMBL/GenBank/DDBJ whole genome shotgun (WGS) entry which is preliminary data.</text>
</comment>
<accession>A0A014LYY5</accession>
<proteinExistence type="predicted"/>
<reference evidence="1 2" key="1">
    <citation type="submission" date="2014-02" db="EMBL/GenBank/DDBJ databases">
        <title>Draft genome of Erwinia mallotivora strain BT-MARDI, a papaya dieback pathogen.</title>
        <authorList>
            <person name="Redzuan R."/>
            <person name="Abu Bakar N."/>
            <person name="Badrun R."/>
            <person name="Mohd Raih M.F."/>
            <person name="Rozano L."/>
            <person name="Mat Amin N."/>
        </authorList>
    </citation>
    <scope>NUCLEOTIDE SEQUENCE [LARGE SCALE GENOMIC DNA]</scope>
    <source>
        <strain evidence="1 2">BT-MARDI</strain>
    </source>
</reference>
<dbReference type="Gene3D" id="2.60.120.10">
    <property type="entry name" value="Jelly Rolls"/>
    <property type="match status" value="1"/>
</dbReference>
<sequence>MTESEFRAILKQQGYSEPVLVERAANSCLDWHSHPFEAMALILDGDITITNSAEKVTYSAGQTFHLVTDEQHEEYFGSKGVKYLSGRKS</sequence>
<evidence type="ECO:0000313" key="2">
    <source>
        <dbReference type="Proteomes" id="UP000019918"/>
    </source>
</evidence>
<keyword evidence="2" id="KW-1185">Reference proteome</keyword>
<dbReference type="InterPro" id="IPR011051">
    <property type="entry name" value="RmlC_Cupin_sf"/>
</dbReference>
<gene>
    <name evidence="1" type="ORF">BG55_13510</name>
</gene>
<organism evidence="1 2">
    <name type="scientific">Erwinia mallotivora</name>
    <dbReference type="NCBI Taxonomy" id="69222"/>
    <lineage>
        <taxon>Bacteria</taxon>
        <taxon>Pseudomonadati</taxon>
        <taxon>Pseudomonadota</taxon>
        <taxon>Gammaproteobacteria</taxon>
        <taxon>Enterobacterales</taxon>
        <taxon>Erwiniaceae</taxon>
        <taxon>Erwinia</taxon>
    </lineage>
</organism>
<dbReference type="InterPro" id="IPR014710">
    <property type="entry name" value="RmlC-like_jellyroll"/>
</dbReference>
<evidence type="ECO:0000313" key="1">
    <source>
        <dbReference type="EMBL" id="EXU74766.1"/>
    </source>
</evidence>
<dbReference type="OrthoDB" id="287220at2"/>
<dbReference type="Proteomes" id="UP000019918">
    <property type="component" value="Unassembled WGS sequence"/>
</dbReference>
<dbReference type="EMBL" id="JFHN01000053">
    <property type="protein sequence ID" value="EXU74766.1"/>
    <property type="molecule type" value="Genomic_DNA"/>
</dbReference>
<dbReference type="PATRIC" id="fig|69222.5.peg.2771"/>
<dbReference type="STRING" id="69222.BG55_13510"/>
<dbReference type="RefSeq" id="WP_034938213.1">
    <property type="nucleotide sequence ID" value="NZ_JFHN01000053.1"/>
</dbReference>